<evidence type="ECO:0000313" key="2">
    <source>
        <dbReference type="Proteomes" id="UP000828251"/>
    </source>
</evidence>
<dbReference type="AlphaFoldDB" id="A0A9D3VP02"/>
<dbReference type="EMBL" id="JAIQCV010000006">
    <property type="protein sequence ID" value="KAH1090572.1"/>
    <property type="molecule type" value="Genomic_DNA"/>
</dbReference>
<protein>
    <submittedName>
        <fullName evidence="1">Uncharacterized protein</fullName>
    </submittedName>
</protein>
<name>A0A9D3VP02_9ROSI</name>
<reference evidence="1 2" key="1">
    <citation type="journal article" date="2021" name="Plant Biotechnol. J.">
        <title>Multi-omics assisted identification of the key and species-specific regulatory components of drought-tolerant mechanisms in Gossypium stocksii.</title>
        <authorList>
            <person name="Yu D."/>
            <person name="Ke L."/>
            <person name="Zhang D."/>
            <person name="Wu Y."/>
            <person name="Sun Y."/>
            <person name="Mei J."/>
            <person name="Sun J."/>
            <person name="Sun Y."/>
        </authorList>
    </citation>
    <scope>NUCLEOTIDE SEQUENCE [LARGE SCALE GENOMIC DNA]</scope>
    <source>
        <strain evidence="2">cv. E1</strain>
        <tissue evidence="1">Leaf</tissue>
    </source>
</reference>
<evidence type="ECO:0000313" key="1">
    <source>
        <dbReference type="EMBL" id="KAH1090572.1"/>
    </source>
</evidence>
<gene>
    <name evidence="1" type="ORF">J1N35_017829</name>
</gene>
<proteinExistence type="predicted"/>
<keyword evidence="2" id="KW-1185">Reference proteome</keyword>
<dbReference type="Proteomes" id="UP000828251">
    <property type="component" value="Unassembled WGS sequence"/>
</dbReference>
<sequence>MCSMCHYCGAELAKSIEEKRKQDNGNAVISSTGDPIWSCKLCCGRKGRDFVKQDGITPYAAPMISPIFSLSCSDRSYSSCRARMAKRLFQKIFCQMADCNT</sequence>
<comment type="caution">
    <text evidence="1">The sequence shown here is derived from an EMBL/GenBank/DDBJ whole genome shotgun (WGS) entry which is preliminary data.</text>
</comment>
<organism evidence="1 2">
    <name type="scientific">Gossypium stocksii</name>
    <dbReference type="NCBI Taxonomy" id="47602"/>
    <lineage>
        <taxon>Eukaryota</taxon>
        <taxon>Viridiplantae</taxon>
        <taxon>Streptophyta</taxon>
        <taxon>Embryophyta</taxon>
        <taxon>Tracheophyta</taxon>
        <taxon>Spermatophyta</taxon>
        <taxon>Magnoliopsida</taxon>
        <taxon>eudicotyledons</taxon>
        <taxon>Gunneridae</taxon>
        <taxon>Pentapetalae</taxon>
        <taxon>rosids</taxon>
        <taxon>malvids</taxon>
        <taxon>Malvales</taxon>
        <taxon>Malvaceae</taxon>
        <taxon>Malvoideae</taxon>
        <taxon>Gossypium</taxon>
    </lineage>
</organism>
<accession>A0A9D3VP02</accession>